<keyword evidence="1" id="KW-0472">Membrane</keyword>
<keyword evidence="1" id="KW-0812">Transmembrane</keyword>
<name>A0A4Y4EYZ7_9GAMM</name>
<evidence type="ECO:0000313" key="2">
    <source>
        <dbReference type="EMBL" id="GED22293.1"/>
    </source>
</evidence>
<proteinExistence type="predicted"/>
<protein>
    <submittedName>
        <fullName evidence="2">Uncharacterized protein</fullName>
    </submittedName>
</protein>
<gene>
    <name evidence="2" type="ORF">HHA01_12700</name>
</gene>
<dbReference type="AlphaFoldDB" id="A0A4Y4EYZ7"/>
<keyword evidence="1" id="KW-1133">Transmembrane helix</keyword>
<evidence type="ECO:0000256" key="1">
    <source>
        <dbReference type="SAM" id="Phobius"/>
    </source>
</evidence>
<evidence type="ECO:0000313" key="3">
    <source>
        <dbReference type="Proteomes" id="UP000319812"/>
    </source>
</evidence>
<comment type="caution">
    <text evidence="2">The sequence shown here is derived from an EMBL/GenBank/DDBJ whole genome shotgun (WGS) entry which is preliminary data.</text>
</comment>
<keyword evidence="3" id="KW-1185">Reference proteome</keyword>
<dbReference type="Proteomes" id="UP000319812">
    <property type="component" value="Unassembled WGS sequence"/>
</dbReference>
<sequence>MVSADKAYTQDPIRVMNMMIYVAFLLIFVGVTFALYQVYSVHYTLNFDDEAERPEQVNRDMKTLVEAAGSGVSGGPSPDFEAEVRRLFGQVVSARLVLTAVHTGCLEPLLRRRRRVENRDGLIIAHLPFWKTRPPARYPRGLILTCLILCSLLALFWGGMSVFTLGYPLQGAGLAWANHLGVLTALVYVSALLAWGAAKLDGYLHDIQQIGRLSRE</sequence>
<feature type="transmembrane region" description="Helical" evidence="1">
    <location>
        <begin position="141"/>
        <end position="160"/>
    </location>
</feature>
<dbReference type="EMBL" id="BJOC01000018">
    <property type="protein sequence ID" value="GED22293.1"/>
    <property type="molecule type" value="Genomic_DNA"/>
</dbReference>
<feature type="transmembrane region" description="Helical" evidence="1">
    <location>
        <begin position="20"/>
        <end position="39"/>
    </location>
</feature>
<organism evidence="2 3">
    <name type="scientific">Halomonas halmophila</name>
    <dbReference type="NCBI Taxonomy" id="252"/>
    <lineage>
        <taxon>Bacteria</taxon>
        <taxon>Pseudomonadati</taxon>
        <taxon>Pseudomonadota</taxon>
        <taxon>Gammaproteobacteria</taxon>
        <taxon>Oceanospirillales</taxon>
        <taxon>Halomonadaceae</taxon>
        <taxon>Halomonas</taxon>
    </lineage>
</organism>
<feature type="transmembrane region" description="Helical" evidence="1">
    <location>
        <begin position="180"/>
        <end position="198"/>
    </location>
</feature>
<accession>A0A4Y4EYZ7</accession>
<reference evidence="2 3" key="1">
    <citation type="submission" date="2019-06" db="EMBL/GenBank/DDBJ databases">
        <title>Whole genome shotgun sequence of Halomonas halmophila NBRC 15537.</title>
        <authorList>
            <person name="Hosoyama A."/>
            <person name="Uohara A."/>
            <person name="Ohji S."/>
            <person name="Ichikawa N."/>
        </authorList>
    </citation>
    <scope>NUCLEOTIDE SEQUENCE [LARGE SCALE GENOMIC DNA]</scope>
    <source>
        <strain evidence="2 3">NBRC 15537</strain>
    </source>
</reference>